<dbReference type="Pfam" id="PF00615">
    <property type="entry name" value="RGS"/>
    <property type="match status" value="1"/>
</dbReference>
<feature type="region of interest" description="Disordered" evidence="2">
    <location>
        <begin position="700"/>
        <end position="720"/>
    </location>
</feature>
<evidence type="ECO:0000259" key="4">
    <source>
        <dbReference type="PROSITE" id="PS50132"/>
    </source>
</evidence>
<feature type="compositionally biased region" description="Basic and acidic residues" evidence="2">
    <location>
        <begin position="1112"/>
        <end position="1121"/>
    </location>
</feature>
<organism evidence="6 7">
    <name type="scientific">Powellomyces hirtus</name>
    <dbReference type="NCBI Taxonomy" id="109895"/>
    <lineage>
        <taxon>Eukaryota</taxon>
        <taxon>Fungi</taxon>
        <taxon>Fungi incertae sedis</taxon>
        <taxon>Chytridiomycota</taxon>
        <taxon>Chytridiomycota incertae sedis</taxon>
        <taxon>Chytridiomycetes</taxon>
        <taxon>Spizellomycetales</taxon>
        <taxon>Powellomycetaceae</taxon>
        <taxon>Powellomyces</taxon>
    </lineage>
</organism>
<dbReference type="InterPro" id="IPR036305">
    <property type="entry name" value="RGS_sf"/>
</dbReference>
<dbReference type="PROSITE" id="PS50132">
    <property type="entry name" value="RGS"/>
    <property type="match status" value="1"/>
</dbReference>
<feature type="compositionally biased region" description="Basic and acidic residues" evidence="2">
    <location>
        <begin position="1"/>
        <end position="19"/>
    </location>
</feature>
<feature type="compositionally biased region" description="Pro residues" evidence="2">
    <location>
        <begin position="1124"/>
        <end position="1134"/>
    </location>
</feature>
<dbReference type="GO" id="GO:0035091">
    <property type="term" value="F:phosphatidylinositol binding"/>
    <property type="evidence" value="ECO:0007669"/>
    <property type="project" value="InterPro"/>
</dbReference>
<dbReference type="SMART" id="SM00315">
    <property type="entry name" value="RGS"/>
    <property type="match status" value="1"/>
</dbReference>
<dbReference type="Pfam" id="PF02194">
    <property type="entry name" value="PXA"/>
    <property type="match status" value="1"/>
</dbReference>
<dbReference type="Gene3D" id="1.10.167.10">
    <property type="entry name" value="Regulator of G-protein Signalling 4, domain 2"/>
    <property type="match status" value="1"/>
</dbReference>
<feature type="region of interest" description="Disordered" evidence="2">
    <location>
        <begin position="1"/>
        <end position="26"/>
    </location>
</feature>
<dbReference type="EMBL" id="QEAQ01000085">
    <property type="protein sequence ID" value="TPX56108.1"/>
    <property type="molecule type" value="Genomic_DNA"/>
</dbReference>
<feature type="compositionally biased region" description="Polar residues" evidence="2">
    <location>
        <begin position="707"/>
        <end position="717"/>
    </location>
</feature>
<sequence>MSAHVKDPQSADTSSESKRQPPTLSATAQRFWRERTLGWRESVTARVPLTASFFDQLDAISSVLPPGWPEKLPFLLLALLFSPRAFFTVALIAGSVMLGYVWAESAHGKSIHGFTDMLTSIVPHHAPIDTATPTSPTGFLRDIEPLVDHIMRDFIDNWFQNINHSRSPAFPQAVREALEHGFLKLKDSLSTTRLTPQIILPVFQRVIAHLREYRALEASTLGLAEYQNRNPKSPFNAHRNRDDVISHLRVISMLLAVELLPRADKSSPVVFEFANEILATSVLLPIVEMCSDPDWINQQLVSYLKRKQKKAAAKAAKAREGPGPAFLPGATVEDEIYVKVLEARKLPLAGVNDLYCSVLCGTQVQKGKKTKAESNPMWMEEFRFPWKGTNNSGIDGVVVDVFETKLIKDDILGSVYIPMDQLPPNQLVRGWRPVDTSDSRFSSKANAEILIEAIRIRPTAYAEERIATPQGSINATDIMVRNHAFVEFMEYMDTIQSSRYVQLYIMMDSFNRFAQLEMAGQTSIGSQTSKNGLKADALSIIDTFLVPAADQYVDLSNTDVVKTVQHNALENPNPDMFKPVQAAVIRLIDERFLHGFEKSTLYLDFCAREGGAGSKPLSDSESVKADTQVADGAMSDSTDTVDASLPPVTDLSPLQQVPSVGGDSSVESGAHYGPSISIREATDCSVLPPDVHSNAVMLSESEDHNQETQSLPTTDSVESPLEHSEEARIAVEALGRCAQSAADVLGKLKLDGTDSNDAVQDAINSLREQVVLIDAVMRQAPDSESVADLANVKLQLQTKVEELTEMTADDHPLHHDDDNNNFIDLRNIRINVLDMSDGEKNEDTSTNIFAFAGVGTNPNPRDMRYIIQIERTDGSGGWMITKSYADLIALNEHLETAFSKVKKSGFPTRTRVSVNFSAKAREHNSASSLSADLERWLNIIITDAELCQSKPIQDFMRPENFQAQQDMLSKSQMQTKVLGSLKSAGTLLRKVAVATPLRAANFVAGEVNAAVAGVTQGVKRATTINNPSTITNPAGQKQQLLPRSQTQPTAITAPAAPPALPSRTSHDDVRFLPRASSLEEITPRRKPVDADDAASHRSSSDQSNTPAPPSPHKSDKDHLESRFPQPPTPAPRAPLPSLATRLERPTQHHLSPTAAAATTSAAAAPSPLSDADLEIVLECLFGTIEEIFALSDPAQWFRQKGLHMVKTILRRTYGAQMSFIIQTRMHEATSEKKIATYFNALDASLWPSGTWYASVDNPNTTSRTTTTAERNDPQPPPQPLPQQQQQPQRTDQTMADTKMEAKQLFLASGNHLPGLETVARVVGKFNTHAGITRLFNMLQNRDLNRHLICEVVERIVRGLLET</sequence>
<evidence type="ECO:0000259" key="5">
    <source>
        <dbReference type="PROSITE" id="PS51207"/>
    </source>
</evidence>
<dbReference type="InterPro" id="IPR000008">
    <property type="entry name" value="C2_dom"/>
</dbReference>
<feature type="domain" description="RGS" evidence="4">
    <location>
        <begin position="474"/>
        <end position="606"/>
    </location>
</feature>
<reference evidence="6 7" key="1">
    <citation type="journal article" date="2019" name="Sci. Rep.">
        <title>Comparative genomics of chytrid fungi reveal insights into the obligate biotrophic and pathogenic lifestyle of Synchytrium endobioticum.</title>
        <authorList>
            <person name="van de Vossenberg B.T.L.H."/>
            <person name="Warris S."/>
            <person name="Nguyen H.D.T."/>
            <person name="van Gent-Pelzer M.P.E."/>
            <person name="Joly D.L."/>
            <person name="van de Geest H.C."/>
            <person name="Bonants P.J.M."/>
            <person name="Smith D.S."/>
            <person name="Levesque C.A."/>
            <person name="van der Lee T.A.J."/>
        </authorList>
    </citation>
    <scope>NUCLEOTIDE SEQUENCE [LARGE SCALE GENOMIC DNA]</scope>
    <source>
        <strain evidence="6 7">CBS 809.83</strain>
    </source>
</reference>
<feature type="domain" description="C2" evidence="3">
    <location>
        <begin position="316"/>
        <end position="432"/>
    </location>
</feature>
<dbReference type="PANTHER" id="PTHR22775">
    <property type="entry name" value="SORTING NEXIN"/>
    <property type="match status" value="1"/>
</dbReference>
<dbReference type="PROSITE" id="PS51207">
    <property type="entry name" value="PXA"/>
    <property type="match status" value="1"/>
</dbReference>
<dbReference type="SUPFAM" id="SSF48097">
    <property type="entry name" value="Regulator of G-protein signaling, RGS"/>
    <property type="match status" value="1"/>
</dbReference>
<evidence type="ECO:0000313" key="7">
    <source>
        <dbReference type="Proteomes" id="UP000318582"/>
    </source>
</evidence>
<feature type="region of interest" description="Disordered" evidence="2">
    <location>
        <begin position="613"/>
        <end position="672"/>
    </location>
</feature>
<feature type="compositionally biased region" description="Polar residues" evidence="2">
    <location>
        <begin position="1034"/>
        <end position="1047"/>
    </location>
</feature>
<dbReference type="PROSITE" id="PS50004">
    <property type="entry name" value="C2"/>
    <property type="match status" value="1"/>
</dbReference>
<dbReference type="SMART" id="SM00313">
    <property type="entry name" value="PXA"/>
    <property type="match status" value="1"/>
</dbReference>
<dbReference type="Pfam" id="PF08628">
    <property type="entry name" value="Nexin_C"/>
    <property type="match status" value="1"/>
</dbReference>
<keyword evidence="7" id="KW-1185">Reference proteome</keyword>
<comment type="caution">
    <text evidence="6">The sequence shown here is derived from an EMBL/GenBank/DDBJ whole genome shotgun (WGS) entry which is preliminary data.</text>
</comment>
<dbReference type="InterPro" id="IPR035892">
    <property type="entry name" value="C2_domain_sf"/>
</dbReference>
<evidence type="ECO:0000313" key="6">
    <source>
        <dbReference type="EMBL" id="TPX56108.1"/>
    </source>
</evidence>
<dbReference type="SUPFAM" id="SSF64268">
    <property type="entry name" value="PX domain"/>
    <property type="match status" value="1"/>
</dbReference>
<dbReference type="CDD" id="cd00030">
    <property type="entry name" value="C2"/>
    <property type="match status" value="1"/>
</dbReference>
<dbReference type="Pfam" id="PF00787">
    <property type="entry name" value="PX"/>
    <property type="match status" value="1"/>
</dbReference>
<dbReference type="InterPro" id="IPR003114">
    <property type="entry name" value="Phox_assoc"/>
</dbReference>
<dbReference type="SUPFAM" id="SSF49562">
    <property type="entry name" value="C2 domain (Calcium/lipid-binding domain, CaLB)"/>
    <property type="match status" value="1"/>
</dbReference>
<dbReference type="Gene3D" id="2.60.40.150">
    <property type="entry name" value="C2 domain"/>
    <property type="match status" value="1"/>
</dbReference>
<dbReference type="STRING" id="109895.A0A507DYR7"/>
<dbReference type="PANTHER" id="PTHR22775:SF3">
    <property type="entry name" value="SORTING NEXIN-13"/>
    <property type="match status" value="1"/>
</dbReference>
<dbReference type="InterPro" id="IPR044926">
    <property type="entry name" value="RGS_subdomain_2"/>
</dbReference>
<name>A0A507DYR7_9FUNG</name>
<dbReference type="Gene3D" id="3.30.1520.10">
    <property type="entry name" value="Phox-like domain"/>
    <property type="match status" value="1"/>
</dbReference>
<dbReference type="CDD" id="cd06093">
    <property type="entry name" value="PX_domain"/>
    <property type="match status" value="1"/>
</dbReference>
<protein>
    <recommendedName>
        <fullName evidence="8">C2 domain-containing protein</fullName>
    </recommendedName>
</protein>
<gene>
    <name evidence="6" type="ORF">PhCBS80983_g04783</name>
</gene>
<evidence type="ECO:0000256" key="1">
    <source>
        <dbReference type="ARBA" id="ARBA00010883"/>
    </source>
</evidence>
<dbReference type="InterPro" id="IPR013937">
    <property type="entry name" value="Sorting_nexin_C"/>
</dbReference>
<evidence type="ECO:0008006" key="8">
    <source>
        <dbReference type="Google" id="ProtNLM"/>
    </source>
</evidence>
<dbReference type="Proteomes" id="UP000318582">
    <property type="component" value="Unassembled WGS sequence"/>
</dbReference>
<dbReference type="InterPro" id="IPR036871">
    <property type="entry name" value="PX_dom_sf"/>
</dbReference>
<dbReference type="InterPro" id="IPR016137">
    <property type="entry name" value="RGS"/>
</dbReference>
<comment type="similarity">
    <text evidence="1">Belongs to the sorting nexin family.</text>
</comment>
<dbReference type="InterPro" id="IPR001683">
    <property type="entry name" value="PX_dom"/>
</dbReference>
<feature type="compositionally biased region" description="Low complexity" evidence="2">
    <location>
        <begin position="1024"/>
        <end position="1033"/>
    </location>
</feature>
<feature type="region of interest" description="Disordered" evidence="2">
    <location>
        <begin position="1255"/>
        <end position="1294"/>
    </location>
</feature>
<accession>A0A507DYR7</accession>
<evidence type="ECO:0000259" key="3">
    <source>
        <dbReference type="PROSITE" id="PS50004"/>
    </source>
</evidence>
<feature type="compositionally biased region" description="Basic and acidic residues" evidence="2">
    <location>
        <begin position="1081"/>
        <end position="1099"/>
    </location>
</feature>
<dbReference type="Pfam" id="PF00168">
    <property type="entry name" value="C2"/>
    <property type="match status" value="1"/>
</dbReference>
<proteinExistence type="inferred from homology"/>
<evidence type="ECO:0000256" key="2">
    <source>
        <dbReference type="SAM" id="MobiDB-lite"/>
    </source>
</evidence>
<feature type="region of interest" description="Disordered" evidence="2">
    <location>
        <begin position="1024"/>
        <end position="1136"/>
    </location>
</feature>
<feature type="domain" description="PXA" evidence="5">
    <location>
        <begin position="136"/>
        <end position="308"/>
    </location>
</feature>
<dbReference type="SMART" id="SM00239">
    <property type="entry name" value="C2"/>
    <property type="match status" value="1"/>
</dbReference>